<name>A0A926ERQ3_9FIRM</name>
<reference evidence="7" key="1">
    <citation type="submission" date="2020-08" db="EMBL/GenBank/DDBJ databases">
        <title>Genome public.</title>
        <authorList>
            <person name="Liu C."/>
            <person name="Sun Q."/>
        </authorList>
    </citation>
    <scope>NUCLEOTIDE SEQUENCE</scope>
    <source>
        <strain evidence="7">NSJ-64</strain>
    </source>
</reference>
<dbReference type="InterPro" id="IPR002933">
    <property type="entry name" value="Peptidase_M20"/>
</dbReference>
<evidence type="ECO:0000256" key="5">
    <source>
        <dbReference type="ARBA" id="ARBA00022833"/>
    </source>
</evidence>
<dbReference type="Gene3D" id="3.40.630.10">
    <property type="entry name" value="Zn peptidases"/>
    <property type="match status" value="1"/>
</dbReference>
<proteinExistence type="inferred from homology"/>
<dbReference type="Gene3D" id="3.30.70.360">
    <property type="match status" value="1"/>
</dbReference>
<dbReference type="GO" id="GO:0006508">
    <property type="term" value="P:proteolysis"/>
    <property type="evidence" value="ECO:0007669"/>
    <property type="project" value="UniProtKB-KW"/>
</dbReference>
<dbReference type="Proteomes" id="UP000623678">
    <property type="component" value="Unassembled WGS sequence"/>
</dbReference>
<dbReference type="Gene3D" id="1.10.150.900">
    <property type="match status" value="1"/>
</dbReference>
<dbReference type="SUPFAM" id="SSF53187">
    <property type="entry name" value="Zn-dependent exopeptidases"/>
    <property type="match status" value="1"/>
</dbReference>
<dbReference type="InterPro" id="IPR047177">
    <property type="entry name" value="Pept_M20A"/>
</dbReference>
<sequence length="499" mass="54965">MLQIILTILGVLLGVLLVLLIIALIHTAAMRTELKPVPQSDMSQWLKNKDIYATHLSQMIQVPTVSRRGNKDMTTIYQFHRLIERLYPKLHATLEKKDIDGALLFKWKGSNPSLKPILLMSHMDVVEAGGDWGAFDGEISGGAIWGRGSVDTKGALCAILESVEYLLGEGVTPACDVYIASSNNEEITGDGAVKTVDYLQAQGITLGLVMDEGGAMIGSPMPGMEHDLVVAMVGVLEKGRANVKFTAESTGGHASIPQRNTPIARLAAFVNRIEKRPPFKHKFTQPVKQMYHSMAHYMHFPFRFILGNLWLFGPLLKLVLPKMGGQANAMIASTCVFTMAQGSNGANVIPMEASVTANMRFMTHQRMGPSINKVAKIARKYDISTQIISGYDVCNPADTNSYEYKYVLRRIRDTFGEIPISPYVMLAGTDSRHYTRICNCVLRFVPLIMTNEQMKSAHGIGENLDVDSLAKAVGFYAGLIKNYTGPQQISPEGRQKKSK</sequence>
<comment type="caution">
    <text evidence="7">The sequence shown here is derived from an EMBL/GenBank/DDBJ whole genome shotgun (WGS) entry which is preliminary data.</text>
</comment>
<keyword evidence="8" id="KW-1185">Reference proteome</keyword>
<dbReference type="Pfam" id="PF01546">
    <property type="entry name" value="Peptidase_M20"/>
    <property type="match status" value="1"/>
</dbReference>
<gene>
    <name evidence="7" type="ORF">H8705_07355</name>
</gene>
<evidence type="ECO:0000313" key="7">
    <source>
        <dbReference type="EMBL" id="MBC8585397.1"/>
    </source>
</evidence>
<evidence type="ECO:0000256" key="3">
    <source>
        <dbReference type="ARBA" id="ARBA00022723"/>
    </source>
</evidence>
<dbReference type="InterPro" id="IPR036264">
    <property type="entry name" value="Bact_exopeptidase_dim_dom"/>
</dbReference>
<dbReference type="PROSITE" id="PS00758">
    <property type="entry name" value="ARGE_DAPE_CPG2_1"/>
    <property type="match status" value="1"/>
</dbReference>
<dbReference type="Pfam" id="PF07687">
    <property type="entry name" value="M20_dimer"/>
    <property type="match status" value="1"/>
</dbReference>
<dbReference type="GO" id="GO:0008233">
    <property type="term" value="F:peptidase activity"/>
    <property type="evidence" value="ECO:0007669"/>
    <property type="project" value="UniProtKB-KW"/>
</dbReference>
<keyword evidence="2" id="KW-0645">Protease</keyword>
<dbReference type="SUPFAM" id="SSF55031">
    <property type="entry name" value="Bacterial exopeptidase dimerisation domain"/>
    <property type="match status" value="1"/>
</dbReference>
<evidence type="ECO:0000256" key="2">
    <source>
        <dbReference type="ARBA" id="ARBA00022670"/>
    </source>
</evidence>
<dbReference type="InterPro" id="IPR011650">
    <property type="entry name" value="Peptidase_M20_dimer"/>
</dbReference>
<protein>
    <submittedName>
        <fullName evidence="7">M20/M25/M40 family metallo-hydrolase</fullName>
    </submittedName>
</protein>
<accession>A0A926ERQ3</accession>
<evidence type="ECO:0000256" key="4">
    <source>
        <dbReference type="ARBA" id="ARBA00022801"/>
    </source>
</evidence>
<evidence type="ECO:0000256" key="1">
    <source>
        <dbReference type="ARBA" id="ARBA00006247"/>
    </source>
</evidence>
<keyword evidence="3" id="KW-0479">Metal-binding</keyword>
<dbReference type="EMBL" id="JACRTD010000004">
    <property type="protein sequence ID" value="MBC8585397.1"/>
    <property type="molecule type" value="Genomic_DNA"/>
</dbReference>
<dbReference type="PANTHER" id="PTHR45962:SF1">
    <property type="entry name" value="N-FATTY-ACYL-AMINO ACID SYNTHASE_HYDROLASE PM20D1"/>
    <property type="match status" value="1"/>
</dbReference>
<organism evidence="7 8">
    <name type="scientific">Youxingia wuxianensis</name>
    <dbReference type="NCBI Taxonomy" id="2763678"/>
    <lineage>
        <taxon>Bacteria</taxon>
        <taxon>Bacillati</taxon>
        <taxon>Bacillota</taxon>
        <taxon>Clostridia</taxon>
        <taxon>Eubacteriales</taxon>
        <taxon>Oscillospiraceae</taxon>
        <taxon>Youxingia</taxon>
    </lineage>
</organism>
<keyword evidence="5" id="KW-0862">Zinc</keyword>
<dbReference type="RefSeq" id="WP_262395178.1">
    <property type="nucleotide sequence ID" value="NZ_JACRTD010000004.1"/>
</dbReference>
<evidence type="ECO:0000313" key="8">
    <source>
        <dbReference type="Proteomes" id="UP000623678"/>
    </source>
</evidence>
<evidence type="ECO:0000259" key="6">
    <source>
        <dbReference type="Pfam" id="PF07687"/>
    </source>
</evidence>
<dbReference type="PANTHER" id="PTHR45962">
    <property type="entry name" value="N-FATTY-ACYL-AMINO ACID SYNTHASE/HYDROLASE PM20D1"/>
    <property type="match status" value="1"/>
</dbReference>
<dbReference type="InterPro" id="IPR001261">
    <property type="entry name" value="ArgE/DapE_CS"/>
</dbReference>
<dbReference type="AlphaFoldDB" id="A0A926ERQ3"/>
<feature type="domain" description="Peptidase M20 dimerisation" evidence="6">
    <location>
        <begin position="237"/>
        <end position="380"/>
    </location>
</feature>
<comment type="similarity">
    <text evidence="1">Belongs to the peptidase M20A family.</text>
</comment>
<keyword evidence="4" id="KW-0378">Hydrolase</keyword>
<dbReference type="GO" id="GO:0046872">
    <property type="term" value="F:metal ion binding"/>
    <property type="evidence" value="ECO:0007669"/>
    <property type="project" value="UniProtKB-KW"/>
</dbReference>